<organism evidence="2 3">
    <name type="scientific">Oncorhynchus mykiss</name>
    <name type="common">Rainbow trout</name>
    <name type="synonym">Salmo gairdneri</name>
    <dbReference type="NCBI Taxonomy" id="8022"/>
    <lineage>
        <taxon>Eukaryota</taxon>
        <taxon>Metazoa</taxon>
        <taxon>Chordata</taxon>
        <taxon>Craniata</taxon>
        <taxon>Vertebrata</taxon>
        <taxon>Euteleostomi</taxon>
        <taxon>Actinopterygii</taxon>
        <taxon>Neopterygii</taxon>
        <taxon>Teleostei</taxon>
        <taxon>Protacanthopterygii</taxon>
        <taxon>Salmoniformes</taxon>
        <taxon>Salmonidae</taxon>
        <taxon>Salmoninae</taxon>
        <taxon>Oncorhynchus</taxon>
    </lineage>
</organism>
<dbReference type="InterPro" id="IPR012337">
    <property type="entry name" value="RNaseH-like_sf"/>
</dbReference>
<gene>
    <name evidence="2" type="ORF">GSONMT00023841001</name>
</gene>
<dbReference type="AlphaFoldDB" id="A0A060XAP1"/>
<name>A0A060XAP1_ONCMY</name>
<dbReference type="Proteomes" id="UP000193380">
    <property type="component" value="Unassembled WGS sequence"/>
</dbReference>
<evidence type="ECO:0000313" key="2">
    <source>
        <dbReference type="EMBL" id="CDQ74374.1"/>
    </source>
</evidence>
<sequence length="395" mass="45596">MASGLNRVQAKVKERAPMALFIHCYAHRLNLVLTQGASKLKECKVFFANLNGLAAFFSRSPKPTQLLDDICKRRLPKVAPTKRQYTSRLVNAVFEKRVALKELFNHLLEHYDDHDGDTLLMADGFNARLDDFVFCFLLETFNGNCIYSDELFGILQKQTLDVQFCLTRVNEFCDTIERERRRFSQIYDDTARISSSPSARRGPAQGDPRTCYQQLHSNILDNILCQIRNRFQDHEKCMFLSLLDPQHFQTYWKKILQTAFSSLTESHGTLFDLSKLKTELTVMCAMTDFEGKSPSDLLDLLKQKILNEDMGQLYTLACVTVTIPVSMASVERSFSALKRIKTYSRNATGQTRLSALASMSIEKDLLVELKRTDRLYNRVIEVFLRKERRKDFVFK</sequence>
<evidence type="ECO:0000259" key="1">
    <source>
        <dbReference type="Pfam" id="PF05699"/>
    </source>
</evidence>
<dbReference type="SUPFAM" id="SSF53098">
    <property type="entry name" value="Ribonuclease H-like"/>
    <property type="match status" value="1"/>
</dbReference>
<reference evidence="2" key="1">
    <citation type="journal article" date="2014" name="Nat. Commun.">
        <title>The rainbow trout genome provides novel insights into evolution after whole-genome duplication in vertebrates.</title>
        <authorList>
            <person name="Berthelot C."/>
            <person name="Brunet F."/>
            <person name="Chalopin D."/>
            <person name="Juanchich A."/>
            <person name="Bernard M."/>
            <person name="Noel B."/>
            <person name="Bento P."/>
            <person name="Da Silva C."/>
            <person name="Labadie K."/>
            <person name="Alberti A."/>
            <person name="Aury J.M."/>
            <person name="Louis A."/>
            <person name="Dehais P."/>
            <person name="Bardou P."/>
            <person name="Montfort J."/>
            <person name="Klopp C."/>
            <person name="Cabau C."/>
            <person name="Gaspin C."/>
            <person name="Thorgaard G.H."/>
            <person name="Boussaha M."/>
            <person name="Quillet E."/>
            <person name="Guyomard R."/>
            <person name="Galiana D."/>
            <person name="Bobe J."/>
            <person name="Volff J.N."/>
            <person name="Genet C."/>
            <person name="Wincker P."/>
            <person name="Jaillon O."/>
            <person name="Roest Crollius H."/>
            <person name="Guiguen Y."/>
        </authorList>
    </citation>
    <scope>NUCLEOTIDE SEQUENCE [LARGE SCALE GENOMIC DNA]</scope>
</reference>
<dbReference type="GO" id="GO:0046983">
    <property type="term" value="F:protein dimerization activity"/>
    <property type="evidence" value="ECO:0007669"/>
    <property type="project" value="InterPro"/>
</dbReference>
<evidence type="ECO:0000313" key="3">
    <source>
        <dbReference type="Proteomes" id="UP000193380"/>
    </source>
</evidence>
<accession>A0A060XAP1</accession>
<proteinExistence type="predicted"/>
<dbReference type="EMBL" id="FR904969">
    <property type="protein sequence ID" value="CDQ74374.1"/>
    <property type="molecule type" value="Genomic_DNA"/>
</dbReference>
<dbReference type="PaxDb" id="8022-A0A060XAP1"/>
<dbReference type="PANTHER" id="PTHR45749">
    <property type="match status" value="1"/>
</dbReference>
<dbReference type="STRING" id="8022.A0A060XAP1"/>
<dbReference type="Pfam" id="PF05699">
    <property type="entry name" value="Dimer_Tnp_hAT"/>
    <property type="match status" value="1"/>
</dbReference>
<dbReference type="PANTHER" id="PTHR45749:SF28">
    <property type="entry name" value="ZINC FINGER MYM-TYPE PROTEIN 1-LIKE-RELATED"/>
    <property type="match status" value="1"/>
</dbReference>
<protein>
    <recommendedName>
        <fullName evidence="1">HAT C-terminal dimerisation domain-containing protein</fullName>
    </recommendedName>
</protein>
<dbReference type="InterPro" id="IPR008906">
    <property type="entry name" value="HATC_C_dom"/>
</dbReference>
<reference evidence="2" key="2">
    <citation type="submission" date="2014-03" db="EMBL/GenBank/DDBJ databases">
        <authorList>
            <person name="Genoscope - CEA"/>
        </authorList>
    </citation>
    <scope>NUCLEOTIDE SEQUENCE</scope>
</reference>
<feature type="domain" description="HAT C-terminal dimerisation" evidence="1">
    <location>
        <begin position="293"/>
        <end position="365"/>
    </location>
</feature>